<dbReference type="Gene3D" id="3.40.50.1820">
    <property type="entry name" value="alpha/beta hydrolase"/>
    <property type="match status" value="1"/>
</dbReference>
<dbReference type="eggNOG" id="COG1073">
    <property type="taxonomic scope" value="Bacteria"/>
</dbReference>
<dbReference type="SUPFAM" id="SSF53474">
    <property type="entry name" value="alpha/beta-Hydrolases"/>
    <property type="match status" value="1"/>
</dbReference>
<name>A0A0A0F0H8_9GAMM</name>
<proteinExistence type="predicted"/>
<dbReference type="InterPro" id="IPR029058">
    <property type="entry name" value="AB_hydrolase_fold"/>
</dbReference>
<reference evidence="1 2" key="1">
    <citation type="submission" date="2013-08" db="EMBL/GenBank/DDBJ databases">
        <title>Genome sequencing of Lysobacter.</title>
        <authorList>
            <person name="Zhang S."/>
            <person name="Wang G."/>
        </authorList>
    </citation>
    <scope>NUCLEOTIDE SEQUENCE [LARGE SCALE GENOMIC DNA]</scope>
    <source>
        <strain evidence="1 2">GH1-9</strain>
    </source>
</reference>
<gene>
    <name evidence="1" type="ORF">N800_08690</name>
</gene>
<evidence type="ECO:0008006" key="3">
    <source>
        <dbReference type="Google" id="ProtNLM"/>
    </source>
</evidence>
<accession>A0A0A0F0H8</accession>
<evidence type="ECO:0000313" key="1">
    <source>
        <dbReference type="EMBL" id="KGM56269.1"/>
    </source>
</evidence>
<dbReference type="EMBL" id="AVPU01000001">
    <property type="protein sequence ID" value="KGM56269.1"/>
    <property type="molecule type" value="Genomic_DNA"/>
</dbReference>
<keyword evidence="2" id="KW-1185">Reference proteome</keyword>
<protein>
    <recommendedName>
        <fullName evidence="3">AB hydrolase-1 domain-containing protein</fullName>
    </recommendedName>
</protein>
<evidence type="ECO:0000313" key="2">
    <source>
        <dbReference type="Proteomes" id="UP000029998"/>
    </source>
</evidence>
<dbReference type="STRING" id="1385517.N800_08690"/>
<sequence length="231" mass="24963">MAPPLLHELPRTRRFLTEIAAELAATGMPCLRFDYHGTGDSSGEGEELDFSSINTDLTLAASALHERTGISRLCVLAWRGSALALHGWAGRAHADLIVLWEPVTDGDAWLRQLTEADTRERTVRPPSRPGGARVAAADDGDLMGFPVSARLRTDLAEARVESARWGRARSWAVMRAGIDETPRGLDRILPLPDNAPAFTIDAAMDATFFLTPTVRELVARLGTAVLTDAAA</sequence>
<comment type="caution">
    <text evidence="1">The sequence shown here is derived from an EMBL/GenBank/DDBJ whole genome shotgun (WGS) entry which is preliminary data.</text>
</comment>
<dbReference type="AlphaFoldDB" id="A0A0A0F0H8"/>
<organism evidence="1 2">
    <name type="scientific">Lysobacter daejeonensis GH1-9</name>
    <dbReference type="NCBI Taxonomy" id="1385517"/>
    <lineage>
        <taxon>Bacteria</taxon>
        <taxon>Pseudomonadati</taxon>
        <taxon>Pseudomonadota</taxon>
        <taxon>Gammaproteobacteria</taxon>
        <taxon>Lysobacterales</taxon>
        <taxon>Lysobacteraceae</taxon>
        <taxon>Aerolutibacter</taxon>
    </lineage>
</organism>
<dbReference type="Proteomes" id="UP000029998">
    <property type="component" value="Unassembled WGS sequence"/>
</dbReference>